<dbReference type="RefSeq" id="XP_022813263.1">
    <property type="nucleotide sequence ID" value="XM_022956184.1"/>
</dbReference>
<dbReference type="EMBL" id="LK934638">
    <property type="protein sequence ID" value="CDU84929.1"/>
    <property type="molecule type" value="Genomic_DNA"/>
</dbReference>
<sequence length="417" mass="48179">MQNQEDRKNVPVIIMDPGTWKIKIGFATDDLPTFEMPCIYIEKEMMNSKIVKFGYDAIKEYTLIKYGHNKYNEAEKGESTKDESLVNVNTVFADPRHPLSKNQYPHLLEVYNHLIMKLNINTSDYNLLVIIPEMVEKLYATNLLNWAFKIHDFCSISFIYNSLAASYYYGLKTALIVDLGESASRIVPVAENNGTFLEFAKISEINGYLISNYISNFVKMNDNYIDYILIQDYKESNSYVSLDIDNNIKILTECNGIIKPYKIPYNNNIYIDPKGEILSHEIYFKPEFLAHLPGNFYKQNIISLSQLIFEAVSSCPIDLRKVLLNNIILVGGVSNCINMPDRLHKELNKILRIKNFSENTRISIKHIRMADIASYLGGKKYAKIIYSNKKKWITKNEYSANPTNEILQKLFIWANIL</sequence>
<dbReference type="OMA" id="NMHERLH"/>
<dbReference type="OrthoDB" id="337660at2759"/>
<dbReference type="VEuPathDB" id="PlasmoDB:PYYM_1008900"/>
<dbReference type="InterPro" id="IPR004000">
    <property type="entry name" value="Actin"/>
</dbReference>
<evidence type="ECO:0000313" key="6">
    <source>
        <dbReference type="Proteomes" id="UP000072904"/>
    </source>
</evidence>
<dbReference type="VEuPathDB" id="PlasmoDB:PY17X_1008900"/>
<dbReference type="Proteomes" id="UP000072874">
    <property type="component" value="Chromosome 10"/>
</dbReference>
<evidence type="ECO:0000313" key="5">
    <source>
        <dbReference type="Proteomes" id="UP000072874"/>
    </source>
</evidence>
<proteinExistence type="inferred from homology"/>
<reference evidence="3" key="3">
    <citation type="submission" date="2014-05" db="EMBL/GenBank/DDBJ databases">
        <authorList>
            <person name="Aslett A.Martin."/>
            <person name="De Silva Nishadi"/>
        </authorList>
    </citation>
    <scope>NUCLEOTIDE SEQUENCE</scope>
    <source>
        <strain evidence="3">YM</strain>
    </source>
</reference>
<dbReference type="KEGG" id="pyo:PY17X_1008900"/>
<reference evidence="4" key="4">
    <citation type="submission" date="2019-05" db="EMBL/GenBank/DDBJ databases">
        <authorList>
            <consortium name="Pathogen Informatics"/>
        </authorList>
    </citation>
    <scope>NUCLEOTIDE SEQUENCE</scope>
    <source>
        <strain evidence="4">17X</strain>
    </source>
</reference>
<evidence type="ECO:0000256" key="1">
    <source>
        <dbReference type="ARBA" id="ARBA00049360"/>
    </source>
</evidence>
<dbReference type="GeneID" id="3789673"/>
<evidence type="ECO:0000313" key="4">
    <source>
        <dbReference type="EMBL" id="VTZ78825.1"/>
    </source>
</evidence>
<dbReference type="Gene3D" id="3.90.640.10">
    <property type="entry name" value="Actin, Chain A, domain 4"/>
    <property type="match status" value="1"/>
</dbReference>
<accession>A0A077YFR3</accession>
<dbReference type="Pfam" id="PF00022">
    <property type="entry name" value="Actin"/>
    <property type="match status" value="2"/>
</dbReference>
<dbReference type="Proteomes" id="UP000072904">
    <property type="component" value="Chromosome 10"/>
</dbReference>
<dbReference type="VEuPathDB" id="PlasmoDB:PY04087"/>
<gene>
    <name evidence="4" type="ORF">PY17X_1008900</name>
    <name evidence="3" type="ORF">PYYM_1008900</name>
</gene>
<comment type="similarity">
    <text evidence="2">Belongs to the actin family.</text>
</comment>
<dbReference type="PANTHER" id="PTHR11937">
    <property type="entry name" value="ACTIN"/>
    <property type="match status" value="1"/>
</dbReference>
<dbReference type="InterPro" id="IPR043129">
    <property type="entry name" value="ATPase_NBD"/>
</dbReference>
<protein>
    <submittedName>
        <fullName evidence="3">Actin-like protein, putative</fullName>
    </submittedName>
</protein>
<comment type="catalytic activity">
    <reaction evidence="1">
        <text>ATP + H2O = ADP + phosphate + H(+)</text>
        <dbReference type="Rhea" id="RHEA:13065"/>
        <dbReference type="ChEBI" id="CHEBI:15377"/>
        <dbReference type="ChEBI" id="CHEBI:15378"/>
        <dbReference type="ChEBI" id="CHEBI:30616"/>
        <dbReference type="ChEBI" id="CHEBI:43474"/>
        <dbReference type="ChEBI" id="CHEBI:456216"/>
    </reaction>
</comment>
<reference evidence="4" key="2">
    <citation type="submission" date="2014-05" db="EMBL/GenBank/DDBJ databases">
        <authorList>
            <person name="Aslett M.A."/>
            <person name="De Silva N."/>
        </authorList>
    </citation>
    <scope>NUCLEOTIDE SEQUENCE</scope>
    <source>
        <strain evidence="4">17X</strain>
    </source>
</reference>
<name>A0A077YFR3_PLAYE</name>
<reference evidence="5 6" key="1">
    <citation type="journal article" date="2014" name="BMC Biol.">
        <title>A comprehensive evaluation of rodent malaria parasite genomes and gene expression.</title>
        <authorList>
            <person name="Otto T.D."/>
            <person name="Bohme U."/>
            <person name="Jackson A.P."/>
            <person name="Hunt M."/>
            <person name="Franke-Fayard B."/>
            <person name="Hoeijmakers W.A."/>
            <person name="Religa A.A."/>
            <person name="Robertson L."/>
            <person name="Sanders M."/>
            <person name="Ogun S.A."/>
            <person name="Cunningham D."/>
            <person name="Erhart A."/>
            <person name="Billker O."/>
            <person name="Khan S.M."/>
            <person name="Stunnenberg H.G."/>
            <person name="Langhorne J."/>
            <person name="Holder A.A."/>
            <person name="Waters A.P."/>
            <person name="Newbold C.I."/>
            <person name="Pain A."/>
            <person name="Berriman M."/>
            <person name="Janse C.J."/>
        </authorList>
    </citation>
    <scope>NUCLEOTIDE SEQUENCE [LARGE SCALE GENOMIC DNA]</scope>
    <source>
        <strain evidence="4 5">17X</strain>
        <strain evidence="3 6">YM</strain>
    </source>
</reference>
<dbReference type="SUPFAM" id="SSF53067">
    <property type="entry name" value="Actin-like ATPase domain"/>
    <property type="match status" value="2"/>
</dbReference>
<evidence type="ECO:0000313" key="3">
    <source>
        <dbReference type="EMBL" id="CDU84929.1"/>
    </source>
</evidence>
<organism evidence="3 6">
    <name type="scientific">Plasmodium yoelii</name>
    <dbReference type="NCBI Taxonomy" id="5861"/>
    <lineage>
        <taxon>Eukaryota</taxon>
        <taxon>Sar</taxon>
        <taxon>Alveolata</taxon>
        <taxon>Apicomplexa</taxon>
        <taxon>Aconoidasida</taxon>
        <taxon>Haemosporida</taxon>
        <taxon>Plasmodiidae</taxon>
        <taxon>Plasmodium</taxon>
        <taxon>Plasmodium (Vinckeia)</taxon>
    </lineage>
</organism>
<dbReference type="CDD" id="cd10169">
    <property type="entry name" value="ASKHA_NBD_actin-like"/>
    <property type="match status" value="1"/>
</dbReference>
<dbReference type="EMBL" id="LM993664">
    <property type="protein sequence ID" value="VTZ78825.1"/>
    <property type="molecule type" value="Genomic_DNA"/>
</dbReference>
<dbReference type="Gene3D" id="3.30.420.40">
    <property type="match status" value="2"/>
</dbReference>
<dbReference type="SMART" id="SM00268">
    <property type="entry name" value="ACTIN"/>
    <property type="match status" value="1"/>
</dbReference>
<evidence type="ECO:0000256" key="2">
    <source>
        <dbReference type="RuleBase" id="RU000487"/>
    </source>
</evidence>
<dbReference type="AlphaFoldDB" id="A0A077YFR3"/>